<dbReference type="Pfam" id="PF10543">
    <property type="entry name" value="ORF6N"/>
    <property type="match status" value="1"/>
</dbReference>
<dbReference type="Proteomes" id="UP000478417">
    <property type="component" value="Unassembled WGS sequence"/>
</dbReference>
<gene>
    <name evidence="2" type="ORF">G0Q06_01875</name>
</gene>
<comment type="caution">
    <text evidence="2">The sequence shown here is derived from an EMBL/GenBank/DDBJ whole genome shotgun (WGS) entry which is preliminary data.</text>
</comment>
<evidence type="ECO:0000313" key="3">
    <source>
        <dbReference type="Proteomes" id="UP000478417"/>
    </source>
</evidence>
<feature type="domain" description="KilA-N DNA-binding" evidence="1">
    <location>
        <begin position="7"/>
        <end position="102"/>
    </location>
</feature>
<name>A0A6B2LXZ2_9BACT</name>
<dbReference type="AlphaFoldDB" id="A0A6B2LXZ2"/>
<keyword evidence="3" id="KW-1185">Reference proteome</keyword>
<evidence type="ECO:0000313" key="2">
    <source>
        <dbReference type="EMBL" id="NDV61193.1"/>
    </source>
</evidence>
<evidence type="ECO:0000259" key="1">
    <source>
        <dbReference type="Pfam" id="PF10543"/>
    </source>
</evidence>
<dbReference type="InterPro" id="IPR018873">
    <property type="entry name" value="KilA-N_DNA-bd_domain"/>
</dbReference>
<dbReference type="EMBL" id="JAAGNX010000001">
    <property type="protein sequence ID" value="NDV61193.1"/>
    <property type="molecule type" value="Genomic_DNA"/>
</dbReference>
<organism evidence="2 3">
    <name type="scientific">Oceanipulchritudo coccoides</name>
    <dbReference type="NCBI Taxonomy" id="2706888"/>
    <lineage>
        <taxon>Bacteria</taxon>
        <taxon>Pseudomonadati</taxon>
        <taxon>Verrucomicrobiota</taxon>
        <taxon>Opitutia</taxon>
        <taxon>Puniceicoccales</taxon>
        <taxon>Oceanipulchritudinaceae</taxon>
        <taxon>Oceanipulchritudo</taxon>
    </lineage>
</organism>
<protein>
    <submittedName>
        <fullName evidence="2">ORF6N domain-containing protein</fullName>
    </submittedName>
</protein>
<dbReference type="RefSeq" id="WP_163961907.1">
    <property type="nucleotide sequence ID" value="NZ_JAAGNX010000001.1"/>
</dbReference>
<sequence length="175" mass="19720">MNKPIPIFLLRGRPVILDTDLATLYGVTTKRLNEQVRRNQERFPDDFVFILTKEETGFLKSQFATSKINSLFIKDLQSTGSGGRRNLPYAFTEHGALMAANVLKSPEAVKMSVFIIRAFVKQRVALSANEAILKRLAEIDKSLLVHDTALRDLYQKLLPLLEPPPTKPKRPLGFG</sequence>
<proteinExistence type="predicted"/>
<accession>A0A6B2LXZ2</accession>
<reference evidence="2 3" key="1">
    <citation type="submission" date="2020-02" db="EMBL/GenBank/DDBJ databases">
        <title>Albibacoteraceae fam. nov., the first described family within the subdivision 4 Verrucomicrobia.</title>
        <authorList>
            <person name="Xi F."/>
        </authorList>
    </citation>
    <scope>NUCLEOTIDE SEQUENCE [LARGE SCALE GENOMIC DNA]</scope>
    <source>
        <strain evidence="2 3">CK1056</strain>
    </source>
</reference>